<dbReference type="AlphaFoldDB" id="A0A0C2MI21"/>
<proteinExistence type="predicted"/>
<evidence type="ECO:0000313" key="1">
    <source>
        <dbReference type="EMBL" id="KII64035.1"/>
    </source>
</evidence>
<dbReference type="Proteomes" id="UP000031668">
    <property type="component" value="Unassembled WGS sequence"/>
</dbReference>
<reference evidence="1 2" key="1">
    <citation type="journal article" date="2014" name="Genome Biol. Evol.">
        <title>The genome of the myxosporean Thelohanellus kitauei shows adaptations to nutrient acquisition within its fish host.</title>
        <authorList>
            <person name="Yang Y."/>
            <person name="Xiong J."/>
            <person name="Zhou Z."/>
            <person name="Huo F."/>
            <person name="Miao W."/>
            <person name="Ran C."/>
            <person name="Liu Y."/>
            <person name="Zhang J."/>
            <person name="Feng J."/>
            <person name="Wang M."/>
            <person name="Wang M."/>
            <person name="Wang L."/>
            <person name="Yao B."/>
        </authorList>
    </citation>
    <scope>NUCLEOTIDE SEQUENCE [LARGE SCALE GENOMIC DNA]</scope>
    <source>
        <strain evidence="1">Wuqing</strain>
    </source>
</reference>
<name>A0A0C2MI21_THEKT</name>
<dbReference type="EMBL" id="JWZT01004474">
    <property type="protein sequence ID" value="KII64035.1"/>
    <property type="molecule type" value="Genomic_DNA"/>
</dbReference>
<keyword evidence="2" id="KW-1185">Reference proteome</keyword>
<gene>
    <name evidence="1" type="ORF">RF11_14662</name>
</gene>
<protein>
    <submittedName>
        <fullName evidence="1">Uncharacterized protein</fullName>
    </submittedName>
</protein>
<comment type="caution">
    <text evidence="1">The sequence shown here is derived from an EMBL/GenBank/DDBJ whole genome shotgun (WGS) entry which is preliminary data.</text>
</comment>
<evidence type="ECO:0000313" key="2">
    <source>
        <dbReference type="Proteomes" id="UP000031668"/>
    </source>
</evidence>
<sequence length="194" mass="23562">MFYSVDSRCYVEAFHFWEHYNPKCTGPNHFIESIYQSKLINNNACIDDLLIHGEMEICHYQYNYDTISLLVRNKLLFYLIYENYKQIHELPPELQGNGSIYDVEIDKFEKCIYIQVKNGIMRKCYSIRKEIKAKYDLIIRDSNIQGMEIDLRTNHLYYYDKNSITLLHTRFFTKLTLYQTENWIYYFKLDLNTE</sequence>
<accession>A0A0C2MI21</accession>
<organism evidence="1 2">
    <name type="scientific">Thelohanellus kitauei</name>
    <name type="common">Myxosporean</name>
    <dbReference type="NCBI Taxonomy" id="669202"/>
    <lineage>
        <taxon>Eukaryota</taxon>
        <taxon>Metazoa</taxon>
        <taxon>Cnidaria</taxon>
        <taxon>Myxozoa</taxon>
        <taxon>Myxosporea</taxon>
        <taxon>Bivalvulida</taxon>
        <taxon>Platysporina</taxon>
        <taxon>Myxobolidae</taxon>
        <taxon>Thelohanellus</taxon>
    </lineage>
</organism>